<accession>A0A318ED66</accession>
<comment type="caution">
    <text evidence="1">The sequence shown here is derived from an EMBL/GenBank/DDBJ whole genome shotgun (WGS) entry which is preliminary data.</text>
</comment>
<protein>
    <recommendedName>
        <fullName evidence="3">Polyketide cyclase/dehydrase/lipid transport protein</fullName>
    </recommendedName>
</protein>
<evidence type="ECO:0008006" key="3">
    <source>
        <dbReference type="Google" id="ProtNLM"/>
    </source>
</evidence>
<dbReference type="Proteomes" id="UP000248330">
    <property type="component" value="Unassembled WGS sequence"/>
</dbReference>
<dbReference type="OrthoDB" id="880456at2"/>
<organism evidence="1 2">
    <name type="scientific">Sinimarinibacterium flocculans</name>
    <dbReference type="NCBI Taxonomy" id="985250"/>
    <lineage>
        <taxon>Bacteria</taxon>
        <taxon>Pseudomonadati</taxon>
        <taxon>Pseudomonadota</taxon>
        <taxon>Gammaproteobacteria</taxon>
        <taxon>Nevskiales</taxon>
        <taxon>Nevskiaceae</taxon>
        <taxon>Sinimarinibacterium</taxon>
    </lineage>
</organism>
<dbReference type="EMBL" id="QICN01000002">
    <property type="protein sequence ID" value="PXV70507.1"/>
    <property type="molecule type" value="Genomic_DNA"/>
</dbReference>
<sequence length="131" mass="14792">MPTEVRHISISIDRDWCAVYDYACLPEHFPEWASGLGSGLRRDAQGWIVAAPEGEARVRFTPRNDHGVLDHWVTLPSGQTVYIPLRVIANGDGAEVTLSLIRQPQMSAADFARDAEWVLRDLRRLKALLER</sequence>
<dbReference type="InterPro" id="IPR023393">
    <property type="entry name" value="START-like_dom_sf"/>
</dbReference>
<dbReference type="RefSeq" id="WP_110264164.1">
    <property type="nucleotide sequence ID" value="NZ_CAWNXA010000002.1"/>
</dbReference>
<reference evidence="1 2" key="1">
    <citation type="submission" date="2018-04" db="EMBL/GenBank/DDBJ databases">
        <title>Genomic Encyclopedia of Type Strains, Phase IV (KMG-IV): sequencing the most valuable type-strain genomes for metagenomic binning, comparative biology and taxonomic classification.</title>
        <authorList>
            <person name="Goeker M."/>
        </authorList>
    </citation>
    <scope>NUCLEOTIDE SEQUENCE [LARGE SCALE GENOMIC DNA]</scope>
    <source>
        <strain evidence="1 2">DSM 104150</strain>
    </source>
</reference>
<name>A0A318ED66_9GAMM</name>
<keyword evidence="2" id="KW-1185">Reference proteome</keyword>
<evidence type="ECO:0000313" key="2">
    <source>
        <dbReference type="Proteomes" id="UP000248330"/>
    </source>
</evidence>
<proteinExistence type="predicted"/>
<dbReference type="AlphaFoldDB" id="A0A318ED66"/>
<evidence type="ECO:0000313" key="1">
    <source>
        <dbReference type="EMBL" id="PXV70507.1"/>
    </source>
</evidence>
<dbReference type="SUPFAM" id="SSF55961">
    <property type="entry name" value="Bet v1-like"/>
    <property type="match status" value="1"/>
</dbReference>
<gene>
    <name evidence="1" type="ORF">C8D93_102366</name>
</gene>
<dbReference type="Gene3D" id="3.30.530.20">
    <property type="match status" value="1"/>
</dbReference>